<dbReference type="PANTHER" id="PTHR45527:SF1">
    <property type="entry name" value="FATTY ACID SYNTHASE"/>
    <property type="match status" value="1"/>
</dbReference>
<dbReference type="InterPro" id="IPR001031">
    <property type="entry name" value="Thioesterase"/>
</dbReference>
<dbReference type="SMART" id="SM00823">
    <property type="entry name" value="PKS_PP"/>
    <property type="match status" value="1"/>
</dbReference>
<dbReference type="GO" id="GO:0031177">
    <property type="term" value="F:phosphopantetheine binding"/>
    <property type="evidence" value="ECO:0007669"/>
    <property type="project" value="InterPro"/>
</dbReference>
<organism evidence="4 5">
    <name type="scientific">Vibrio sagamiensis NBRC 104589</name>
    <dbReference type="NCBI Taxonomy" id="1219064"/>
    <lineage>
        <taxon>Bacteria</taxon>
        <taxon>Pseudomonadati</taxon>
        <taxon>Pseudomonadota</taxon>
        <taxon>Gammaproteobacteria</taxon>
        <taxon>Vibrionales</taxon>
        <taxon>Vibrionaceae</taxon>
        <taxon>Vibrio</taxon>
    </lineage>
</organism>
<proteinExistence type="predicted"/>
<dbReference type="Pfam" id="PF00975">
    <property type="entry name" value="Thioesterase"/>
    <property type="match status" value="1"/>
</dbReference>
<evidence type="ECO:0000313" key="5">
    <source>
        <dbReference type="Proteomes" id="UP000321922"/>
    </source>
</evidence>
<evidence type="ECO:0000259" key="3">
    <source>
        <dbReference type="PROSITE" id="PS50075"/>
    </source>
</evidence>
<dbReference type="InterPro" id="IPR020806">
    <property type="entry name" value="PKS_PP-bd"/>
</dbReference>
<keyword evidence="2" id="KW-0597">Phosphoprotein</keyword>
<evidence type="ECO:0000256" key="1">
    <source>
        <dbReference type="ARBA" id="ARBA00022450"/>
    </source>
</evidence>
<dbReference type="Gene3D" id="1.10.1200.10">
    <property type="entry name" value="ACP-like"/>
    <property type="match status" value="1"/>
</dbReference>
<dbReference type="InterPro" id="IPR045851">
    <property type="entry name" value="AMP-bd_C_sf"/>
</dbReference>
<reference evidence="4 5" key="1">
    <citation type="submission" date="2019-07" db="EMBL/GenBank/DDBJ databases">
        <title>Whole genome shotgun sequence of Vibrio sagamiensis NBRC 104589.</title>
        <authorList>
            <person name="Hosoyama A."/>
            <person name="Uohara A."/>
            <person name="Ohji S."/>
            <person name="Ichikawa N."/>
        </authorList>
    </citation>
    <scope>NUCLEOTIDE SEQUENCE [LARGE SCALE GENOMIC DNA]</scope>
    <source>
        <strain evidence="4 5">NBRC 104589</strain>
    </source>
</reference>
<dbReference type="GO" id="GO:0043041">
    <property type="term" value="P:amino acid activation for nonribosomal peptide biosynthetic process"/>
    <property type="evidence" value="ECO:0007669"/>
    <property type="project" value="TreeGrafter"/>
</dbReference>
<dbReference type="PROSITE" id="PS50075">
    <property type="entry name" value="CARRIER"/>
    <property type="match status" value="1"/>
</dbReference>
<dbReference type="InterPro" id="IPR009081">
    <property type="entry name" value="PP-bd_ACP"/>
</dbReference>
<dbReference type="SUPFAM" id="SSF53474">
    <property type="entry name" value="alpha/beta-Hydrolases"/>
    <property type="match status" value="1"/>
</dbReference>
<dbReference type="InterPro" id="IPR042099">
    <property type="entry name" value="ANL_N_sf"/>
</dbReference>
<dbReference type="OrthoDB" id="9757559at2"/>
<evidence type="ECO:0000256" key="2">
    <source>
        <dbReference type="ARBA" id="ARBA00022553"/>
    </source>
</evidence>
<accession>A0A511QJH2</accession>
<dbReference type="InterPro" id="IPR029058">
    <property type="entry name" value="AB_hydrolase_fold"/>
</dbReference>
<dbReference type="Proteomes" id="UP000321922">
    <property type="component" value="Unassembled WGS sequence"/>
</dbReference>
<dbReference type="EMBL" id="BJXJ01000057">
    <property type="protein sequence ID" value="GEM77473.1"/>
    <property type="molecule type" value="Genomic_DNA"/>
</dbReference>
<dbReference type="Gene3D" id="3.40.50.12780">
    <property type="entry name" value="N-terminal domain of ligase-like"/>
    <property type="match status" value="1"/>
</dbReference>
<keyword evidence="5" id="KW-1185">Reference proteome</keyword>
<dbReference type="Gene3D" id="3.40.109.10">
    <property type="entry name" value="NADH Oxidase"/>
    <property type="match status" value="1"/>
</dbReference>
<dbReference type="PROSITE" id="PS00455">
    <property type="entry name" value="AMP_BINDING"/>
    <property type="match status" value="1"/>
</dbReference>
<dbReference type="GO" id="GO:0005737">
    <property type="term" value="C:cytoplasm"/>
    <property type="evidence" value="ECO:0007669"/>
    <property type="project" value="TreeGrafter"/>
</dbReference>
<keyword evidence="1" id="KW-0596">Phosphopantetheine</keyword>
<protein>
    <recommendedName>
        <fullName evidence="3">Carrier domain-containing protein</fullName>
    </recommendedName>
</protein>
<dbReference type="InterPro" id="IPR006162">
    <property type="entry name" value="Ppantetheine_attach_site"/>
</dbReference>
<feature type="domain" description="Carrier" evidence="3">
    <location>
        <begin position="950"/>
        <end position="1025"/>
    </location>
</feature>
<dbReference type="SUPFAM" id="SSF47336">
    <property type="entry name" value="ACP-like"/>
    <property type="match status" value="1"/>
</dbReference>
<dbReference type="CDD" id="cd05930">
    <property type="entry name" value="A_NRPS"/>
    <property type="match status" value="1"/>
</dbReference>
<dbReference type="Pfam" id="PF00501">
    <property type="entry name" value="AMP-binding"/>
    <property type="match status" value="1"/>
</dbReference>
<comment type="caution">
    <text evidence="4">The sequence shown here is derived from an EMBL/GenBank/DDBJ whole genome shotgun (WGS) entry which is preliminary data.</text>
</comment>
<dbReference type="PANTHER" id="PTHR45527">
    <property type="entry name" value="NONRIBOSOMAL PEPTIDE SYNTHETASE"/>
    <property type="match status" value="1"/>
</dbReference>
<dbReference type="GO" id="GO:0044550">
    <property type="term" value="P:secondary metabolite biosynthetic process"/>
    <property type="evidence" value="ECO:0007669"/>
    <property type="project" value="TreeGrafter"/>
</dbReference>
<dbReference type="Gene3D" id="3.30.300.30">
    <property type="match status" value="2"/>
</dbReference>
<dbReference type="InterPro" id="IPR020845">
    <property type="entry name" value="AMP-binding_CS"/>
</dbReference>
<evidence type="ECO:0000313" key="4">
    <source>
        <dbReference type="EMBL" id="GEM77473.1"/>
    </source>
</evidence>
<dbReference type="RefSeq" id="WP_083932186.1">
    <property type="nucleotide sequence ID" value="NZ_BAOJ01000003.1"/>
</dbReference>
<dbReference type="InterPro" id="IPR000873">
    <property type="entry name" value="AMP-dep_synth/lig_dom"/>
</dbReference>
<dbReference type="PROSITE" id="PS00012">
    <property type="entry name" value="PHOSPHOPANTETHEINE"/>
    <property type="match status" value="1"/>
</dbReference>
<sequence>MTSLLEHSNILPRHYSSHHSLSNQPSVFAMLDSQVEIHPFNIAVRDTESSIDYISFQTLIYRNAQLINQYFGESEVYVGLFCEPSVEMITGAWSILAANRAYLPLAPEYPEERIRYMIEDSGINVILTQEHLKTELESIVPDHVKILTQSELKSLSLCGTSTLVDVHTCCKDRLAYLIYTSGSSGNPKGVMVTYENISHQIAFMKSQFFFDQQDKILQKTPVSFDAAQWEVLAPAFGCQVIVGPKDCYRDPDLMIETLLEHDISVLQCVPTLLQALVEHPLFTDCLGLKKVFSGGEILTRNLAVDFFQCLPHSQLTNLYGPTECTINSSTFTLSHASLNDYPDAISIGKPVTNTLYHVLKENGQAAEIGEIGELYISGAQVARGYYQRDEMTKDKFIPNSAPYLLGHEVMYRTGDLVKLDIDGNTHFVGRADSQIKLRGYRVELDEIRLAIENHKWVKTAAMVVKNDPRTGHQNLIACVELDEREAALMDQGSHGNHHQSKSNKLQVKAQLSNSGCRDISKCEAGSLFPLPGKEATAEQRANAFGRKTYRYFEGLAPISKASLLNMIERMPKPAQIKGSIETLLLADFGHLLRNFGQFTSEERLLPKYAYASPGALYATQMYFECSGVLGIESGIYYYHPVIHSLIRVHTIPKRRTPTLNVHFIGKREAIEPVYKNNILEVLEMETGHMLGVFDEFLPEYGLSIVQNSNCLRDDLPPWYDGKSNDFYLGSFKLEAYQLIPQSNNSPKYFIQIHGDKVQGLSSGLYQYDSGELLWLTDKMIQKKDVIAINQSVFERSSFGIGLVCQNKDTENHYIDLGRALQRLQSNASLIGLMSSGYSSKTNNNLPSALKMKTILSEHNCPMESFYFGVGGPISTEQYRSEGMNEDRLHMKGPTEILKDELSLQLPSYMIPNTVLVLDKLPQTANGKVDYIALNQIDVLNRINTNREFVPLNTDTEKSIGEIWCRVMKWDTVSATDNFFESGGNSLTAVALINRINSEFSVKMPLQILFQSPSIIGLAQWLDSNKTEQSPCSRLIHLNKSTEQPIFCWPGLGGYPLNLSLLANELVSGRAFYGIQAQGINTGELPLASIAEMAKEDIKQIKQIQPEGPYTLWGYSFGARVAFETAAQLEAMGETVDNLYFLAPGAPITQVEREQTYEHEASFKNPVFLAILFSVFAHKVEGRLLERCLELCRTEDDFIEFICKRFSMLQADLVKRIIRIVTMTYGFSYKFEELNNRCLKAPITIIKAQGDHYSFLDSSPAFSKETPLYLDLDVDHYQVLKATGVQELKRKLNLKN</sequence>
<name>A0A511QJH2_9VIBR</name>
<gene>
    <name evidence="4" type="ORF">VSA01S_35850</name>
</gene>
<dbReference type="GO" id="GO:0016491">
    <property type="term" value="F:oxidoreductase activity"/>
    <property type="evidence" value="ECO:0007669"/>
    <property type="project" value="InterPro"/>
</dbReference>
<dbReference type="Pfam" id="PF00550">
    <property type="entry name" value="PP-binding"/>
    <property type="match status" value="1"/>
</dbReference>
<dbReference type="SUPFAM" id="SSF56801">
    <property type="entry name" value="Acetyl-CoA synthetase-like"/>
    <property type="match status" value="1"/>
</dbReference>
<dbReference type="NCBIfam" id="TIGR01733">
    <property type="entry name" value="AA-adenyl-dom"/>
    <property type="match status" value="1"/>
</dbReference>
<dbReference type="InterPro" id="IPR010071">
    <property type="entry name" value="AA_adenyl_dom"/>
</dbReference>
<dbReference type="Gene3D" id="3.40.50.1820">
    <property type="entry name" value="alpha/beta hydrolase"/>
    <property type="match status" value="1"/>
</dbReference>
<dbReference type="InterPro" id="IPR036736">
    <property type="entry name" value="ACP-like_sf"/>
</dbReference>
<dbReference type="InterPro" id="IPR000415">
    <property type="entry name" value="Nitroreductase-like"/>
</dbReference>